<reference evidence="1 2" key="1">
    <citation type="journal article" date="2023" name="J. Hered.">
        <title>Chromosome-level genome of the wood stork (Mycteria americana) provides insight into avian chromosome evolution.</title>
        <authorList>
            <person name="Flamio R. Jr."/>
            <person name="Ramstad K.M."/>
        </authorList>
    </citation>
    <scope>NUCLEOTIDE SEQUENCE [LARGE SCALE GENOMIC DNA]</scope>
    <source>
        <strain evidence="1">JAX WOST 10</strain>
    </source>
</reference>
<comment type="caution">
    <text evidence="1">The sequence shown here is derived from an EMBL/GenBank/DDBJ whole genome shotgun (WGS) entry which is preliminary data.</text>
</comment>
<dbReference type="Proteomes" id="UP001333110">
    <property type="component" value="Unassembled WGS sequence"/>
</dbReference>
<organism evidence="1 2">
    <name type="scientific">Mycteria americana</name>
    <name type="common">Wood stork</name>
    <dbReference type="NCBI Taxonomy" id="33587"/>
    <lineage>
        <taxon>Eukaryota</taxon>
        <taxon>Metazoa</taxon>
        <taxon>Chordata</taxon>
        <taxon>Craniata</taxon>
        <taxon>Vertebrata</taxon>
        <taxon>Euteleostomi</taxon>
        <taxon>Archelosauria</taxon>
        <taxon>Archosauria</taxon>
        <taxon>Dinosauria</taxon>
        <taxon>Saurischia</taxon>
        <taxon>Theropoda</taxon>
        <taxon>Coelurosauria</taxon>
        <taxon>Aves</taxon>
        <taxon>Neognathae</taxon>
        <taxon>Neoaves</taxon>
        <taxon>Aequornithes</taxon>
        <taxon>Ciconiiformes</taxon>
        <taxon>Ciconiidae</taxon>
        <taxon>Mycteria</taxon>
    </lineage>
</organism>
<accession>A0AAN7S0Y2</accession>
<dbReference type="PANTHER" id="PTHR33332">
    <property type="entry name" value="REVERSE TRANSCRIPTASE DOMAIN-CONTAINING PROTEIN"/>
    <property type="match status" value="1"/>
</dbReference>
<evidence type="ECO:0000313" key="1">
    <source>
        <dbReference type="EMBL" id="KAK4824372.1"/>
    </source>
</evidence>
<name>A0AAN7S0Y2_MYCAM</name>
<sequence>MEHLSYEERLRELGLFSLEKRKLQGDLFAAFRTRGNGFKLKEGRFRLDTRKKFFTMRVAKHWNRLPREVVDAPSLETFKVRLETSPSERDLGVWVDGKLNMSQQCVLAAKRANHVLGCIKQSLAGRGGVIVPLDTALVRPHLEYCVQFWMPQHKKDIKPLQCVQRRASKMVKGLEGTIYEMWLRSLGLFMLEKRRLRSDPIAVYNFLKEDSRGGGADLLSLVTRDRTQGYGMKLHQEKFRLDIRKRSFTERVVGHWNRFPREVITAPSLSEFKEHLDDALSHMGFKLQLNLCNIFTMCLEYGIECTLTRFADGTLKGRTATETGFDDRL</sequence>
<dbReference type="AlphaFoldDB" id="A0AAN7S0Y2"/>
<gene>
    <name evidence="1" type="ORF">QYF61_014032</name>
</gene>
<dbReference type="EMBL" id="JAUNZN010000003">
    <property type="protein sequence ID" value="KAK4824372.1"/>
    <property type="molecule type" value="Genomic_DNA"/>
</dbReference>
<keyword evidence="2" id="KW-1185">Reference proteome</keyword>
<evidence type="ECO:0000313" key="2">
    <source>
        <dbReference type="Proteomes" id="UP001333110"/>
    </source>
</evidence>
<protein>
    <submittedName>
        <fullName evidence="1">Uncharacterized protein</fullName>
    </submittedName>
</protein>
<proteinExistence type="predicted"/>